<dbReference type="Proteomes" id="UP001589738">
    <property type="component" value="Unassembled WGS sequence"/>
</dbReference>
<dbReference type="PANTHER" id="PTHR30514">
    <property type="entry name" value="GLUCOKINASE"/>
    <property type="match status" value="1"/>
</dbReference>
<keyword evidence="3" id="KW-0804">Transcription</keyword>
<dbReference type="RefSeq" id="WP_160549552.1">
    <property type="nucleotide sequence ID" value="NZ_JBHLUU010000128.1"/>
</dbReference>
<evidence type="ECO:0000256" key="2">
    <source>
        <dbReference type="ARBA" id="ARBA00023125"/>
    </source>
</evidence>
<dbReference type="InterPro" id="IPR000281">
    <property type="entry name" value="HTH_RpiR"/>
</dbReference>
<dbReference type="InterPro" id="IPR035472">
    <property type="entry name" value="RpiR-like_SIS"/>
</dbReference>
<dbReference type="Gene3D" id="3.40.50.10490">
    <property type="entry name" value="Glucose-6-phosphate isomerase like protein, domain 1"/>
    <property type="match status" value="1"/>
</dbReference>
<dbReference type="SUPFAM" id="SSF46689">
    <property type="entry name" value="Homeodomain-like"/>
    <property type="match status" value="1"/>
</dbReference>
<dbReference type="CDD" id="cd05013">
    <property type="entry name" value="SIS_RpiR"/>
    <property type="match status" value="1"/>
</dbReference>
<gene>
    <name evidence="6" type="ORF">ACFFHF_23815</name>
</gene>
<dbReference type="Pfam" id="PF01418">
    <property type="entry name" value="HTH_6"/>
    <property type="match status" value="1"/>
</dbReference>
<feature type="domain" description="HTH rpiR-type" evidence="4">
    <location>
        <begin position="1"/>
        <end position="73"/>
    </location>
</feature>
<dbReference type="Gene3D" id="1.10.10.10">
    <property type="entry name" value="Winged helix-like DNA-binding domain superfamily/Winged helix DNA-binding domain"/>
    <property type="match status" value="1"/>
</dbReference>
<reference evidence="6 7" key="1">
    <citation type="submission" date="2024-09" db="EMBL/GenBank/DDBJ databases">
        <authorList>
            <person name="Sun Q."/>
            <person name="Mori K."/>
        </authorList>
    </citation>
    <scope>NUCLEOTIDE SEQUENCE [LARGE SCALE GENOMIC DNA]</scope>
    <source>
        <strain evidence="6 7">CGMCC 1.9126</strain>
    </source>
</reference>
<name>A0ABV6KY11_9BACI</name>
<dbReference type="InterPro" id="IPR009057">
    <property type="entry name" value="Homeodomain-like_sf"/>
</dbReference>
<dbReference type="InterPro" id="IPR046348">
    <property type="entry name" value="SIS_dom_sf"/>
</dbReference>
<evidence type="ECO:0000259" key="4">
    <source>
        <dbReference type="PROSITE" id="PS51071"/>
    </source>
</evidence>
<sequence length="251" mass="28655">MFTNEVIATFNELEMLLYNYITQNKEKVVYMRIRDLADETHVSTSTIMRFCRKLNCEGFSEFKVKLKLLIDEKNEPSIKSSQHVLAEFFERTQNEKFTSKLEEAAEVIAEADSVIFIGIGSSGILAEYGARYFSSLGKFSMYIKDPFMPIHANLNNSITIALSVSGEGNYTISHIHQLKEKGSKIISITNNRQSTIAKLADVNISYYVSEEFVDHSNVTTQIPVIYILEETARLVYELGRKKNYNETPPMQ</sequence>
<organism evidence="6 7">
    <name type="scientific">Robertmurraya beringensis</name>
    <dbReference type="NCBI Taxonomy" id="641660"/>
    <lineage>
        <taxon>Bacteria</taxon>
        <taxon>Bacillati</taxon>
        <taxon>Bacillota</taxon>
        <taxon>Bacilli</taxon>
        <taxon>Bacillales</taxon>
        <taxon>Bacillaceae</taxon>
        <taxon>Robertmurraya</taxon>
    </lineage>
</organism>
<keyword evidence="7" id="KW-1185">Reference proteome</keyword>
<evidence type="ECO:0000313" key="6">
    <source>
        <dbReference type="EMBL" id="MFC0478219.1"/>
    </source>
</evidence>
<keyword evidence="1" id="KW-0805">Transcription regulation</keyword>
<dbReference type="InterPro" id="IPR001347">
    <property type="entry name" value="SIS_dom"/>
</dbReference>
<comment type="caution">
    <text evidence="6">The sequence shown here is derived from an EMBL/GenBank/DDBJ whole genome shotgun (WGS) entry which is preliminary data.</text>
</comment>
<dbReference type="PROSITE" id="PS51464">
    <property type="entry name" value="SIS"/>
    <property type="match status" value="1"/>
</dbReference>
<evidence type="ECO:0000256" key="3">
    <source>
        <dbReference type="ARBA" id="ARBA00023163"/>
    </source>
</evidence>
<dbReference type="Pfam" id="PF01380">
    <property type="entry name" value="SIS"/>
    <property type="match status" value="1"/>
</dbReference>
<proteinExistence type="predicted"/>
<dbReference type="PROSITE" id="PS51071">
    <property type="entry name" value="HTH_RPIR"/>
    <property type="match status" value="1"/>
</dbReference>
<evidence type="ECO:0000256" key="1">
    <source>
        <dbReference type="ARBA" id="ARBA00023015"/>
    </source>
</evidence>
<accession>A0ABV6KY11</accession>
<evidence type="ECO:0000259" key="5">
    <source>
        <dbReference type="PROSITE" id="PS51464"/>
    </source>
</evidence>
<protein>
    <submittedName>
        <fullName evidence="6">MurR/RpiR family transcriptional regulator</fullName>
    </submittedName>
</protein>
<dbReference type="InterPro" id="IPR036388">
    <property type="entry name" value="WH-like_DNA-bd_sf"/>
</dbReference>
<dbReference type="PANTHER" id="PTHR30514:SF1">
    <property type="entry name" value="HTH-TYPE TRANSCRIPTIONAL REGULATOR HEXR-RELATED"/>
    <property type="match status" value="1"/>
</dbReference>
<feature type="domain" description="SIS" evidence="5">
    <location>
        <begin position="104"/>
        <end position="238"/>
    </location>
</feature>
<dbReference type="InterPro" id="IPR047640">
    <property type="entry name" value="RpiR-like"/>
</dbReference>
<keyword evidence="2" id="KW-0238">DNA-binding</keyword>
<dbReference type="SUPFAM" id="SSF53697">
    <property type="entry name" value="SIS domain"/>
    <property type="match status" value="1"/>
</dbReference>
<evidence type="ECO:0000313" key="7">
    <source>
        <dbReference type="Proteomes" id="UP001589738"/>
    </source>
</evidence>
<dbReference type="EMBL" id="JBHLUU010000128">
    <property type="protein sequence ID" value="MFC0478219.1"/>
    <property type="molecule type" value="Genomic_DNA"/>
</dbReference>